<name>A0A5K7X5Z3_9BACT</name>
<feature type="domain" description="Methyltransferase" evidence="1">
    <location>
        <begin position="49"/>
        <end position="150"/>
    </location>
</feature>
<dbReference type="EMBL" id="AP021861">
    <property type="protein sequence ID" value="BBO31775.1"/>
    <property type="molecule type" value="Genomic_DNA"/>
</dbReference>
<dbReference type="RefSeq" id="WP_152097860.1">
    <property type="nucleotide sequence ID" value="NZ_AP021861.1"/>
</dbReference>
<keyword evidence="3" id="KW-1185">Reference proteome</keyword>
<dbReference type="Proteomes" id="UP000326837">
    <property type="component" value="Chromosome"/>
</dbReference>
<evidence type="ECO:0000313" key="3">
    <source>
        <dbReference type="Proteomes" id="UP000326837"/>
    </source>
</evidence>
<gene>
    <name evidence="2" type="ORF">PLANPX_1387</name>
</gene>
<dbReference type="Gene3D" id="3.40.50.150">
    <property type="entry name" value="Vaccinia Virus protein VP39"/>
    <property type="match status" value="1"/>
</dbReference>
<evidence type="ECO:0000313" key="2">
    <source>
        <dbReference type="EMBL" id="BBO31775.1"/>
    </source>
</evidence>
<dbReference type="AlphaFoldDB" id="A0A5K7X5Z3"/>
<organism evidence="2 3">
    <name type="scientific">Lacipirellula parvula</name>
    <dbReference type="NCBI Taxonomy" id="2650471"/>
    <lineage>
        <taxon>Bacteria</taxon>
        <taxon>Pseudomonadati</taxon>
        <taxon>Planctomycetota</taxon>
        <taxon>Planctomycetia</taxon>
        <taxon>Pirellulales</taxon>
        <taxon>Lacipirellulaceae</taxon>
        <taxon>Lacipirellula</taxon>
    </lineage>
</organism>
<dbReference type="SUPFAM" id="SSF53335">
    <property type="entry name" value="S-adenosyl-L-methionine-dependent methyltransferases"/>
    <property type="match status" value="1"/>
</dbReference>
<accession>A0A5K7X5Z3</accession>
<dbReference type="CDD" id="cd02440">
    <property type="entry name" value="AdoMet_MTases"/>
    <property type="match status" value="1"/>
</dbReference>
<proteinExistence type="predicted"/>
<dbReference type="KEGG" id="lpav:PLANPX_1387"/>
<dbReference type="Pfam" id="PF13649">
    <property type="entry name" value="Methyltransf_25"/>
    <property type="match status" value="1"/>
</dbReference>
<sequence>MATGGANYRLFWQEFRRTFESTGAIAPSGPKLCRELARYVAGDGKGRRILEVGPGTGVVTDAIINQMGPADTLDIVELNERFVDALRERLETQATWNRVADRIRIHHMPIEQLPADEKFEVIVSGLPFNNFPVELVQSILAHLERLAAPGATLSFFEYVAIRRVKSVVCKRPDRERLTGITRTLSDLFAKRQFRQECVLANVPPAWVHHLRYDG</sequence>
<evidence type="ECO:0000259" key="1">
    <source>
        <dbReference type="Pfam" id="PF13649"/>
    </source>
</evidence>
<dbReference type="InterPro" id="IPR041698">
    <property type="entry name" value="Methyltransf_25"/>
</dbReference>
<dbReference type="InterPro" id="IPR029063">
    <property type="entry name" value="SAM-dependent_MTases_sf"/>
</dbReference>
<protein>
    <recommendedName>
        <fullName evidence="1">Methyltransferase domain-containing protein</fullName>
    </recommendedName>
</protein>
<reference evidence="3" key="1">
    <citation type="submission" date="2019-10" db="EMBL/GenBank/DDBJ databases">
        <title>Lacipirellula parvula gen. nov., sp. nov., representing a lineage of planctomycetes widespread in freshwater anoxic habitats, and description of the family Lacipirellulaceae.</title>
        <authorList>
            <person name="Dedysh S.N."/>
            <person name="Kulichevskaya I.S."/>
            <person name="Beletsky A.V."/>
            <person name="Rakitin A.L."/>
            <person name="Mardanov A.V."/>
            <person name="Ivanova A.A."/>
            <person name="Saltykova V.X."/>
            <person name="Rijpstra W.I.C."/>
            <person name="Sinninghe Damste J.S."/>
            <person name="Ravin N.V."/>
        </authorList>
    </citation>
    <scope>NUCLEOTIDE SEQUENCE [LARGE SCALE GENOMIC DNA]</scope>
    <source>
        <strain evidence="3">PX69</strain>
    </source>
</reference>